<accession>A0A914PU90</accession>
<name>A0A914PU90_9BILA</name>
<organism evidence="2 3">
    <name type="scientific">Panagrolaimus davidi</name>
    <dbReference type="NCBI Taxonomy" id="227884"/>
    <lineage>
        <taxon>Eukaryota</taxon>
        <taxon>Metazoa</taxon>
        <taxon>Ecdysozoa</taxon>
        <taxon>Nematoda</taxon>
        <taxon>Chromadorea</taxon>
        <taxon>Rhabditida</taxon>
        <taxon>Tylenchina</taxon>
        <taxon>Panagrolaimomorpha</taxon>
        <taxon>Panagrolaimoidea</taxon>
        <taxon>Panagrolaimidae</taxon>
        <taxon>Panagrolaimus</taxon>
    </lineage>
</organism>
<evidence type="ECO:0000313" key="3">
    <source>
        <dbReference type="WBParaSite" id="PDA_v2.g22302.t1"/>
    </source>
</evidence>
<feature type="region of interest" description="Disordered" evidence="1">
    <location>
        <begin position="181"/>
        <end position="200"/>
    </location>
</feature>
<evidence type="ECO:0000313" key="2">
    <source>
        <dbReference type="Proteomes" id="UP000887578"/>
    </source>
</evidence>
<keyword evidence="2" id="KW-1185">Reference proteome</keyword>
<dbReference type="WBParaSite" id="PDA_v2.g22302.t1">
    <property type="protein sequence ID" value="PDA_v2.g22302.t1"/>
    <property type="gene ID" value="PDA_v2.g22302"/>
</dbReference>
<reference evidence="3" key="1">
    <citation type="submission" date="2022-11" db="UniProtKB">
        <authorList>
            <consortium name="WormBaseParasite"/>
        </authorList>
    </citation>
    <scope>IDENTIFICATION</scope>
</reference>
<evidence type="ECO:0000256" key="1">
    <source>
        <dbReference type="SAM" id="MobiDB-lite"/>
    </source>
</evidence>
<dbReference type="Proteomes" id="UP000887578">
    <property type="component" value="Unplaced"/>
</dbReference>
<feature type="compositionally biased region" description="Basic residues" evidence="1">
    <location>
        <begin position="190"/>
        <end position="200"/>
    </location>
</feature>
<proteinExistence type="predicted"/>
<dbReference type="AlphaFoldDB" id="A0A914PU90"/>
<sequence length="200" mass="23092">MLTRNDKYSFIEQSCTTSENRFYNLSLNQSQKCATLISVQSNKIKPNNDEYHGTAVTDFIAPDNYEGKGKLQSWNKSSEISTFKTFNEDNSDLKKRWKNENILNTSNKSTLFLHIEAYKNSTEAVVSDLFHDENIEGLKKEKLGSIEDRCFAEYLKSPNPFEFPRQQDADQRKKPEVMQFKTSQKLLGSSRKKIHNKSVG</sequence>
<protein>
    <submittedName>
        <fullName evidence="3">Uncharacterized protein</fullName>
    </submittedName>
</protein>